<dbReference type="GO" id="GO:0006559">
    <property type="term" value="P:L-phenylalanine catabolic process"/>
    <property type="evidence" value="ECO:0007669"/>
    <property type="project" value="UniProtKB-UniRule"/>
</dbReference>
<dbReference type="KEGG" id="glz:GLAREA_10488"/>
<dbReference type="Pfam" id="PF01557">
    <property type="entry name" value="FAA_hydrolase"/>
    <property type="match status" value="1"/>
</dbReference>
<dbReference type="InterPro" id="IPR011234">
    <property type="entry name" value="Fumarylacetoacetase-like_C"/>
</dbReference>
<evidence type="ECO:0000256" key="5">
    <source>
        <dbReference type="ARBA" id="ARBA00022801"/>
    </source>
</evidence>
<feature type="binding site" evidence="12">
    <location>
        <position position="234"/>
    </location>
    <ligand>
        <name>Mg(2+)</name>
        <dbReference type="ChEBI" id="CHEBI:18420"/>
    </ligand>
</feature>
<comment type="pathway">
    <text evidence="1 13">Amino-acid degradation; L-phenylalanine degradation; acetoacetate and fumarate from L-phenylalanine: step 6/6.</text>
</comment>
<dbReference type="SUPFAM" id="SSF63433">
    <property type="entry name" value="Fumarylacetoacetate hydrolase, FAH, N-terminal domain"/>
    <property type="match status" value="1"/>
</dbReference>
<dbReference type="EC" id="3.7.1.2" evidence="3 13"/>
<evidence type="ECO:0000256" key="3">
    <source>
        <dbReference type="ARBA" id="ARBA00012094"/>
    </source>
</evidence>
<dbReference type="GO" id="GO:0006572">
    <property type="term" value="P:L-tyrosine catabolic process"/>
    <property type="evidence" value="ECO:0007669"/>
    <property type="project" value="UniProtKB-UniRule"/>
</dbReference>
<gene>
    <name evidence="16" type="ORF">GLAREA_10488</name>
</gene>
<name>S3E963_GLAL2</name>
<dbReference type="GeneID" id="19469534"/>
<evidence type="ECO:0000256" key="12">
    <source>
        <dbReference type="PIRSR" id="PIRSR605959-3"/>
    </source>
</evidence>
<dbReference type="OMA" id="QGLEMNP"/>
<comment type="cofactor">
    <cofactor evidence="13">
        <name>Mg(2+)</name>
        <dbReference type="ChEBI" id="CHEBI:18420"/>
    </cofactor>
    <cofactor evidence="13">
        <name>Ca(2+)</name>
        <dbReference type="ChEBI" id="CHEBI:29108"/>
    </cofactor>
</comment>
<evidence type="ECO:0000259" key="15">
    <source>
        <dbReference type="Pfam" id="PF09298"/>
    </source>
</evidence>
<dbReference type="Pfam" id="PF09298">
    <property type="entry name" value="FAA_hydrolase_N"/>
    <property type="match status" value="1"/>
</dbReference>
<organism evidence="16 17">
    <name type="scientific">Glarea lozoyensis (strain ATCC 20868 / MF5171)</name>
    <dbReference type="NCBI Taxonomy" id="1116229"/>
    <lineage>
        <taxon>Eukaryota</taxon>
        <taxon>Fungi</taxon>
        <taxon>Dikarya</taxon>
        <taxon>Ascomycota</taxon>
        <taxon>Pezizomycotina</taxon>
        <taxon>Leotiomycetes</taxon>
        <taxon>Helotiales</taxon>
        <taxon>Helotiaceae</taxon>
        <taxon>Glarea</taxon>
    </lineage>
</organism>
<reference evidence="16 17" key="1">
    <citation type="journal article" date="2013" name="BMC Genomics">
        <title>Genomics-driven discovery of the pneumocandin biosynthetic gene cluster in the fungus Glarea lozoyensis.</title>
        <authorList>
            <person name="Chen L."/>
            <person name="Yue Q."/>
            <person name="Zhang X."/>
            <person name="Xiang M."/>
            <person name="Wang C."/>
            <person name="Li S."/>
            <person name="Che Y."/>
            <person name="Ortiz-Lopez F.J."/>
            <person name="Bills G.F."/>
            <person name="Liu X."/>
            <person name="An Z."/>
        </authorList>
    </citation>
    <scope>NUCLEOTIDE SEQUENCE [LARGE SCALE GENOMIC DNA]</scope>
    <source>
        <strain evidence="17">ATCC 20868 / MF5171</strain>
    </source>
</reference>
<dbReference type="Gene3D" id="2.30.30.230">
    <property type="entry name" value="Fumarylacetoacetase, N-terminal domain"/>
    <property type="match status" value="1"/>
</dbReference>
<dbReference type="AlphaFoldDB" id="S3E963"/>
<evidence type="ECO:0000256" key="6">
    <source>
        <dbReference type="ARBA" id="ARBA00022837"/>
    </source>
</evidence>
<dbReference type="STRING" id="1116229.S3E963"/>
<sequence length="399" mass="43654">MYADHFSLNNLPFGIASSTAHPTRCVVTRLRNTVIFLDGLQGVVSLSKDLIATLRLPTVNKLAARPKYEHKLLREILIDVLGKKTPPELHTEDVSSVQMHLPVDAAGFTDFSCSMEHCLNAGEAIMKKRVLPPGFLHFPIGYTGRTSSLVVSGTPITRPNGHFKQKEEVVDGPTRQMDYELEVAAIIGKSSTLGEPISINDADDHIFGLVLINDWSARDIQGLEMSPLGPMNGKSFATTMSPWIVTLFALEPAEIPARPKDLPVSSYLRDNKQANTYDIKLEAELVTNESTTTICRSELKWMYWTVRDLVAHQTSNGCNLNTGDILATGTISGTVETSHGCLLELTKGGENDFALSDGDSRTYLQDGDMIRLTAHVSEGVGFGDCCGTLLPAIQRQKKL</sequence>
<accession>S3E963</accession>
<comment type="catalytic activity">
    <reaction evidence="13">
        <text>4-fumarylacetoacetate + H2O = acetoacetate + fumarate + H(+)</text>
        <dbReference type="Rhea" id="RHEA:10244"/>
        <dbReference type="ChEBI" id="CHEBI:13705"/>
        <dbReference type="ChEBI" id="CHEBI:15377"/>
        <dbReference type="ChEBI" id="CHEBI:15378"/>
        <dbReference type="ChEBI" id="CHEBI:18034"/>
        <dbReference type="ChEBI" id="CHEBI:29806"/>
        <dbReference type="EC" id="3.7.1.2"/>
    </reaction>
</comment>
<dbReference type="OrthoDB" id="9971669at2759"/>
<evidence type="ECO:0000256" key="1">
    <source>
        <dbReference type="ARBA" id="ARBA00004782"/>
    </source>
</evidence>
<keyword evidence="6 12" id="KW-0106">Calcium</keyword>
<evidence type="ECO:0000313" key="17">
    <source>
        <dbReference type="Proteomes" id="UP000016922"/>
    </source>
</evidence>
<dbReference type="InterPro" id="IPR036663">
    <property type="entry name" value="Fumarylacetoacetase_C_sf"/>
</dbReference>
<keyword evidence="5 13" id="KW-0378">Hydrolase</keyword>
<dbReference type="RefSeq" id="XP_008077780.1">
    <property type="nucleotide sequence ID" value="XM_008079589.1"/>
</dbReference>
<evidence type="ECO:0000256" key="2">
    <source>
        <dbReference type="ARBA" id="ARBA00010211"/>
    </source>
</evidence>
<proteinExistence type="inferred from homology"/>
<dbReference type="Gene3D" id="3.90.850.10">
    <property type="entry name" value="Fumarylacetoacetase-like, C-terminal domain"/>
    <property type="match status" value="1"/>
</dbReference>
<dbReference type="InterPro" id="IPR015377">
    <property type="entry name" value="Fumarylacetoacetase_N"/>
</dbReference>
<feature type="binding site" evidence="12">
    <location>
        <position position="180"/>
    </location>
    <ligand>
        <name>Ca(2+)</name>
        <dbReference type="ChEBI" id="CHEBI:29108"/>
    </ligand>
</feature>
<feature type="binding site" evidence="12">
    <location>
        <position position="238"/>
    </location>
    <ligand>
        <name>Mg(2+)</name>
        <dbReference type="ChEBI" id="CHEBI:18420"/>
    </ligand>
</feature>
<dbReference type="PANTHER" id="PTHR43069">
    <property type="entry name" value="FUMARYLACETOACETASE"/>
    <property type="match status" value="1"/>
</dbReference>
<dbReference type="EMBL" id="KE145355">
    <property type="protein sequence ID" value="EPE34793.1"/>
    <property type="molecule type" value="Genomic_DNA"/>
</dbReference>
<dbReference type="GO" id="GO:1902000">
    <property type="term" value="P:homogentisate catabolic process"/>
    <property type="evidence" value="ECO:0007669"/>
    <property type="project" value="TreeGrafter"/>
</dbReference>
<dbReference type="GO" id="GO:0004334">
    <property type="term" value="F:fumarylacetoacetase activity"/>
    <property type="evidence" value="ECO:0007669"/>
    <property type="project" value="UniProtKB-UniRule"/>
</dbReference>
<dbReference type="PANTHER" id="PTHR43069:SF5">
    <property type="entry name" value="FUMARYLACETOACETASE"/>
    <property type="match status" value="1"/>
</dbReference>
<evidence type="ECO:0000256" key="11">
    <source>
        <dbReference type="PIRSR" id="PIRSR605959-2"/>
    </source>
</evidence>
<evidence type="ECO:0000256" key="8">
    <source>
        <dbReference type="ARBA" id="ARBA00022878"/>
    </source>
</evidence>
<evidence type="ECO:0000256" key="4">
    <source>
        <dbReference type="ARBA" id="ARBA00022723"/>
    </source>
</evidence>
<dbReference type="UniPathway" id="UPA00139">
    <property type="reaction ID" value="UER00341"/>
</dbReference>
<keyword evidence="8 13" id="KW-0828">Tyrosine catabolism</keyword>
<keyword evidence="4 12" id="KW-0479">Metal-binding</keyword>
<dbReference type="HOGENOM" id="CLU_026207_2_0_1"/>
<keyword evidence="9 13" id="KW-0585">Phenylalanine catabolism</keyword>
<evidence type="ECO:0000256" key="13">
    <source>
        <dbReference type="RuleBase" id="RU366008"/>
    </source>
</evidence>
<dbReference type="eggNOG" id="KOG2843">
    <property type="taxonomic scope" value="Eukaryota"/>
</dbReference>
<dbReference type="GO" id="GO:0046872">
    <property type="term" value="F:metal ion binding"/>
    <property type="evidence" value="ECO:0007669"/>
    <property type="project" value="UniProtKB-UniRule"/>
</dbReference>
<feature type="binding site" evidence="12">
    <location>
        <position position="182"/>
    </location>
    <ligand>
        <name>Ca(2+)</name>
        <dbReference type="ChEBI" id="CHEBI:29108"/>
    </ligand>
</feature>
<feature type="active site" description="Proton acceptor" evidence="10">
    <location>
        <position position="117"/>
    </location>
</feature>
<dbReference type="InterPro" id="IPR005959">
    <property type="entry name" value="Fumarylacetoacetase"/>
</dbReference>
<dbReference type="Proteomes" id="UP000016922">
    <property type="component" value="Unassembled WGS sequence"/>
</dbReference>
<evidence type="ECO:0000313" key="16">
    <source>
        <dbReference type="EMBL" id="EPE34793.1"/>
    </source>
</evidence>
<feature type="binding site" evidence="12">
    <location>
        <position position="214"/>
    </location>
    <ligand>
        <name>Mg(2+)</name>
        <dbReference type="ChEBI" id="CHEBI:18420"/>
    </ligand>
</feature>
<feature type="binding site" evidence="11">
    <location>
        <position position="330"/>
    </location>
    <ligand>
        <name>substrate</name>
    </ligand>
</feature>
<keyword evidence="7 12" id="KW-0460">Magnesium</keyword>
<dbReference type="SUPFAM" id="SSF56529">
    <property type="entry name" value="FAH"/>
    <property type="match status" value="1"/>
</dbReference>
<evidence type="ECO:0000256" key="9">
    <source>
        <dbReference type="ARBA" id="ARBA00023232"/>
    </source>
</evidence>
<feature type="domain" description="Fumarylacetoacetase-like C-terminal" evidence="14">
    <location>
        <begin position="109"/>
        <end position="385"/>
    </location>
</feature>
<feature type="binding site" evidence="11">
    <location>
        <position position="221"/>
    </location>
    <ligand>
        <name>substrate</name>
    </ligand>
</feature>
<comment type="similarity">
    <text evidence="2 13">Belongs to the FAH family.</text>
</comment>
<evidence type="ECO:0000256" key="7">
    <source>
        <dbReference type="ARBA" id="ARBA00022842"/>
    </source>
</evidence>
<keyword evidence="17" id="KW-1185">Reference proteome</keyword>
<feature type="binding site" evidence="12">
    <location>
        <position position="110"/>
    </location>
    <ligand>
        <name>Ca(2+)</name>
        <dbReference type="ChEBI" id="CHEBI:29108"/>
    </ligand>
</feature>
<evidence type="ECO:0000256" key="10">
    <source>
        <dbReference type="PIRSR" id="PIRSR605959-1"/>
    </source>
</evidence>
<dbReference type="InterPro" id="IPR036462">
    <property type="entry name" value="Fumarylacetoacetase_N_sf"/>
</dbReference>
<evidence type="ECO:0000259" key="14">
    <source>
        <dbReference type="Pfam" id="PF01557"/>
    </source>
</evidence>
<protein>
    <recommendedName>
        <fullName evidence="3 13">Fumarylacetoacetase</fullName>
        <ecNumber evidence="3 13">3.7.1.2</ecNumber>
    </recommendedName>
    <alternativeName>
        <fullName evidence="13">Fumarylacetoacetate hydrolase</fullName>
    </alternativeName>
</protein>
<feature type="domain" description="Fumarylacetoacetase N-terminal" evidence="15">
    <location>
        <begin position="9"/>
        <end position="102"/>
    </location>
</feature>
<feature type="binding site" evidence="12">
    <location>
        <position position="214"/>
    </location>
    <ligand>
        <name>Ca(2+)</name>
        <dbReference type="ChEBI" id="CHEBI:29108"/>
    </ligand>
</feature>